<dbReference type="Proteomes" id="UP001515480">
    <property type="component" value="Unassembled WGS sequence"/>
</dbReference>
<name>A0AB34JMP6_PRYPA</name>
<evidence type="ECO:0000259" key="1">
    <source>
        <dbReference type="PROSITE" id="PS50206"/>
    </source>
</evidence>
<protein>
    <recommendedName>
        <fullName evidence="1">Rhodanese domain-containing protein</fullName>
    </recommendedName>
</protein>
<dbReference type="InterPro" id="IPR036873">
    <property type="entry name" value="Rhodanese-like_dom_sf"/>
</dbReference>
<dbReference type="Gene3D" id="3.40.250.10">
    <property type="entry name" value="Rhodanese-like domain"/>
    <property type="match status" value="1"/>
</dbReference>
<comment type="caution">
    <text evidence="2">The sequence shown here is derived from an EMBL/GenBank/DDBJ whole genome shotgun (WGS) entry which is preliminary data.</text>
</comment>
<dbReference type="InterPro" id="IPR001763">
    <property type="entry name" value="Rhodanese-like_dom"/>
</dbReference>
<accession>A0AB34JMP6</accession>
<evidence type="ECO:0000313" key="3">
    <source>
        <dbReference type="Proteomes" id="UP001515480"/>
    </source>
</evidence>
<keyword evidence="3" id="KW-1185">Reference proteome</keyword>
<dbReference type="SUPFAM" id="SSF52821">
    <property type="entry name" value="Rhodanese/Cell cycle control phosphatase"/>
    <property type="match status" value="1"/>
</dbReference>
<dbReference type="PROSITE" id="PS50206">
    <property type="entry name" value="RHODANESE_3"/>
    <property type="match status" value="1"/>
</dbReference>
<gene>
    <name evidence="2" type="ORF">AB1Y20_021610</name>
</gene>
<evidence type="ECO:0000313" key="2">
    <source>
        <dbReference type="EMBL" id="KAL1521964.1"/>
    </source>
</evidence>
<feature type="domain" description="Rhodanese" evidence="1">
    <location>
        <begin position="42"/>
        <end position="132"/>
    </location>
</feature>
<dbReference type="EMBL" id="JBGBPQ010000007">
    <property type="protein sequence ID" value="KAL1521964.1"/>
    <property type="molecule type" value="Genomic_DNA"/>
</dbReference>
<sequence length="187" mass="20319">MAVRAKGREEAAALLQKHTALFADIPLASASEVLRLRAAATPLHPFFLIDVRTAEERAVSMIPGAISAAAFERLCDEQPETVARGICVPYCTIGFRSGVYCRRLQHASVPPAKVLNGEGVVLWSHDVGAFEGGTRRVHCYGKEWEVAAEGFETVVFNQTQQLAKLPALVSSIVAWLRSWLCPCVKGS</sequence>
<dbReference type="AlphaFoldDB" id="A0AB34JMP6"/>
<organism evidence="2 3">
    <name type="scientific">Prymnesium parvum</name>
    <name type="common">Toxic golden alga</name>
    <dbReference type="NCBI Taxonomy" id="97485"/>
    <lineage>
        <taxon>Eukaryota</taxon>
        <taxon>Haptista</taxon>
        <taxon>Haptophyta</taxon>
        <taxon>Prymnesiophyceae</taxon>
        <taxon>Prymnesiales</taxon>
        <taxon>Prymnesiaceae</taxon>
        <taxon>Prymnesium</taxon>
    </lineage>
</organism>
<proteinExistence type="predicted"/>
<dbReference type="CDD" id="cd00158">
    <property type="entry name" value="RHOD"/>
    <property type="match status" value="1"/>
</dbReference>
<reference evidence="2 3" key="1">
    <citation type="journal article" date="2024" name="Science">
        <title>Giant polyketide synthase enzymes in the biosynthesis of giant marine polyether toxins.</title>
        <authorList>
            <person name="Fallon T.R."/>
            <person name="Shende V.V."/>
            <person name="Wierzbicki I.H."/>
            <person name="Pendleton A.L."/>
            <person name="Watervoot N.F."/>
            <person name="Auber R.P."/>
            <person name="Gonzalez D.J."/>
            <person name="Wisecaver J.H."/>
            <person name="Moore B.S."/>
        </authorList>
    </citation>
    <scope>NUCLEOTIDE SEQUENCE [LARGE SCALE GENOMIC DNA]</scope>
    <source>
        <strain evidence="2 3">12B1</strain>
    </source>
</reference>